<keyword evidence="5" id="KW-1185">Reference proteome</keyword>
<evidence type="ECO:0000313" key="4">
    <source>
        <dbReference type="EMBL" id="MFI2474872.1"/>
    </source>
</evidence>
<evidence type="ECO:0000259" key="3">
    <source>
        <dbReference type="Pfam" id="PF01326"/>
    </source>
</evidence>
<name>A0ABW7X185_9NOCA</name>
<dbReference type="Gene3D" id="3.30.1490.20">
    <property type="entry name" value="ATP-grasp fold, A domain"/>
    <property type="match status" value="2"/>
</dbReference>
<feature type="domain" description="PEP-utilising enzyme mobile" evidence="2">
    <location>
        <begin position="392"/>
        <end position="461"/>
    </location>
</feature>
<comment type="caution">
    <text evidence="4">The sequence shown here is derived from an EMBL/GenBank/DDBJ whole genome shotgun (WGS) entry which is preliminary data.</text>
</comment>
<dbReference type="Gene3D" id="3.50.30.10">
    <property type="entry name" value="Phosphohistidine domain"/>
    <property type="match status" value="1"/>
</dbReference>
<dbReference type="Proteomes" id="UP001611415">
    <property type="component" value="Unassembled WGS sequence"/>
</dbReference>
<dbReference type="InterPro" id="IPR010121">
    <property type="entry name" value="Pyruvate_phosphate_dikinase"/>
</dbReference>
<dbReference type="PANTHER" id="PTHR22931">
    <property type="entry name" value="PHOSPHOENOLPYRUVATE DIKINASE-RELATED"/>
    <property type="match status" value="1"/>
</dbReference>
<keyword evidence="4" id="KW-0808">Transferase</keyword>
<dbReference type="Gene3D" id="3.30.470.20">
    <property type="entry name" value="ATP-grasp fold, B domain"/>
    <property type="match status" value="1"/>
</dbReference>
<feature type="domain" description="Pyruvate phosphate dikinase AMP/ATP-binding" evidence="3">
    <location>
        <begin position="80"/>
        <end position="260"/>
    </location>
</feature>
<dbReference type="InterPro" id="IPR002192">
    <property type="entry name" value="PPDK_AMP/ATP-bd"/>
</dbReference>
<protein>
    <submittedName>
        <fullName evidence="4">Pyruvate, phosphate dikinase</fullName>
        <ecNumber evidence="4">2.7.9.1</ecNumber>
    </submittedName>
</protein>
<evidence type="ECO:0000256" key="1">
    <source>
        <dbReference type="SAM" id="MobiDB-lite"/>
    </source>
</evidence>
<proteinExistence type="predicted"/>
<sequence length="754" mass="80003">MTTGVEPVERPRSALESTAPSVAELDGTCALSRDRIGGKAWSVDHMRALGLPVPPAFAVTTEGWADFRARGALSEEIWLQVRAGVAALERGTGRRFGDTRRPLLVSVRSGAAVSMPGMMDTVLNLGINDEVERALAAETRNPGYAADTHRRFRSQYREIVLGDPEGAVPLDPWEQLRGAVAAVFRSWDSARAKTYRRSRGVSDDLGTAVTVQAMVFGNLDALSGTGVLFSRNPNTGERAVFGEWLVGGQGEDVVSGRTTPRPLDELAVTMPDVHEQLLAAADLLERDGRDIQDIEFTVESGRLWLLQSRPAKRSARAAVRAAVAMADEGLIDPATALRRVEAEHVRTVLRPASGAETDRPPLARGESACPGLASGVVVTDPDEAETRAAAGEDVVLARPTTSPDDLHGMIAARAIVTELGGATSHAALVSRELGRPCVVGCGPGVVAALAGQVVTVDGGAGAVWLGEIAGKAIDQSVIEDVAQLARWAAVSPDELVGLLSARSADAENHSSATHSIENGRMTAGTSPASDHALPHTTPRDGRTQQHTTPVHLPASDLDLLRLIGIKGRVAPDAVADSLADDAAETACADLVVRGLCATTPVGVRLTPEGRGELARLLAAERETVDPTVIAAAYDEFCVYNAELKEIITAWQMKDAATVNDHADTAYDTAVLDRLRAAHGQVAPLVRRIGEIAPRLARYAGRLERAVRRIDGGDHTWVARPIMDSYHTVWFELHEDLIGLCGLSRADEAAAGRAH</sequence>
<dbReference type="PANTHER" id="PTHR22931:SF9">
    <property type="entry name" value="PYRUVATE, PHOSPHATE DIKINASE 1, CHLOROPLASTIC"/>
    <property type="match status" value="1"/>
</dbReference>
<dbReference type="InterPro" id="IPR008279">
    <property type="entry name" value="PEP-util_enz_mobile_dom"/>
</dbReference>
<keyword evidence="4" id="KW-0670">Pyruvate</keyword>
<reference evidence="4 5" key="1">
    <citation type="submission" date="2024-10" db="EMBL/GenBank/DDBJ databases">
        <title>The Natural Products Discovery Center: Release of the First 8490 Sequenced Strains for Exploring Actinobacteria Biosynthetic Diversity.</title>
        <authorList>
            <person name="Kalkreuter E."/>
            <person name="Kautsar S.A."/>
            <person name="Yang D."/>
            <person name="Bader C.D."/>
            <person name="Teijaro C.N."/>
            <person name="Fluegel L."/>
            <person name="Davis C.M."/>
            <person name="Simpson J.R."/>
            <person name="Lauterbach L."/>
            <person name="Steele A.D."/>
            <person name="Gui C."/>
            <person name="Meng S."/>
            <person name="Li G."/>
            <person name="Viehrig K."/>
            <person name="Ye F."/>
            <person name="Su P."/>
            <person name="Kiefer A.F."/>
            <person name="Nichols A."/>
            <person name="Cepeda A.J."/>
            <person name="Yan W."/>
            <person name="Fan B."/>
            <person name="Jiang Y."/>
            <person name="Adhikari A."/>
            <person name="Zheng C.-J."/>
            <person name="Schuster L."/>
            <person name="Cowan T.M."/>
            <person name="Smanski M.J."/>
            <person name="Chevrette M.G."/>
            <person name="De Carvalho L.P.S."/>
            <person name="Shen B."/>
        </authorList>
    </citation>
    <scope>NUCLEOTIDE SEQUENCE [LARGE SCALE GENOMIC DNA]</scope>
    <source>
        <strain evidence="4 5">NPDC019275</strain>
    </source>
</reference>
<dbReference type="SUPFAM" id="SSF56059">
    <property type="entry name" value="Glutathione synthetase ATP-binding domain-like"/>
    <property type="match status" value="1"/>
</dbReference>
<dbReference type="PROSITE" id="PS00370">
    <property type="entry name" value="PEP_ENZYMES_PHOS_SITE"/>
    <property type="match status" value="1"/>
</dbReference>
<dbReference type="InterPro" id="IPR013815">
    <property type="entry name" value="ATP_grasp_subdomain_1"/>
</dbReference>
<dbReference type="EMBL" id="JBIRYO010000009">
    <property type="protein sequence ID" value="MFI2474872.1"/>
    <property type="molecule type" value="Genomic_DNA"/>
</dbReference>
<dbReference type="Pfam" id="PF00391">
    <property type="entry name" value="PEP-utilizers"/>
    <property type="match status" value="1"/>
</dbReference>
<evidence type="ECO:0000259" key="2">
    <source>
        <dbReference type="Pfam" id="PF00391"/>
    </source>
</evidence>
<gene>
    <name evidence="4" type="ORF">ACH49W_15970</name>
</gene>
<dbReference type="Gene3D" id="1.10.189.10">
    <property type="entry name" value="Pyruvate Phosphate Dikinase, domain 2"/>
    <property type="match status" value="1"/>
</dbReference>
<dbReference type="GO" id="GO:0050242">
    <property type="term" value="F:pyruvate, phosphate dikinase activity"/>
    <property type="evidence" value="ECO:0007669"/>
    <property type="project" value="UniProtKB-EC"/>
</dbReference>
<organism evidence="4 5">
    <name type="scientific">Nocardia xishanensis</name>
    <dbReference type="NCBI Taxonomy" id="238964"/>
    <lineage>
        <taxon>Bacteria</taxon>
        <taxon>Bacillati</taxon>
        <taxon>Actinomycetota</taxon>
        <taxon>Actinomycetes</taxon>
        <taxon>Mycobacteriales</taxon>
        <taxon>Nocardiaceae</taxon>
        <taxon>Nocardia</taxon>
    </lineage>
</organism>
<dbReference type="EC" id="2.7.9.1" evidence="4"/>
<dbReference type="RefSeq" id="WP_397092878.1">
    <property type="nucleotide sequence ID" value="NZ_JBIRYO010000009.1"/>
</dbReference>
<dbReference type="NCBIfam" id="NF004531">
    <property type="entry name" value="PRK05878.1"/>
    <property type="match status" value="1"/>
</dbReference>
<feature type="region of interest" description="Disordered" evidence="1">
    <location>
        <begin position="507"/>
        <end position="549"/>
    </location>
</feature>
<evidence type="ECO:0000313" key="5">
    <source>
        <dbReference type="Proteomes" id="UP001611415"/>
    </source>
</evidence>
<dbReference type="InterPro" id="IPR018274">
    <property type="entry name" value="PEP_util_AS"/>
</dbReference>
<accession>A0ABW7X185</accession>
<dbReference type="InterPro" id="IPR036637">
    <property type="entry name" value="Phosphohistidine_dom_sf"/>
</dbReference>
<dbReference type="Gene3D" id="1.20.80.30">
    <property type="match status" value="1"/>
</dbReference>
<dbReference type="SUPFAM" id="SSF52009">
    <property type="entry name" value="Phosphohistidine domain"/>
    <property type="match status" value="1"/>
</dbReference>
<dbReference type="Pfam" id="PF01326">
    <property type="entry name" value="PPDK_N"/>
    <property type="match status" value="1"/>
</dbReference>